<reference evidence="4" key="1">
    <citation type="submission" date="2021-11" db="EMBL/GenBank/DDBJ databases">
        <authorList>
            <consortium name="Genoscope - CEA"/>
            <person name="William W."/>
        </authorList>
    </citation>
    <scope>NUCLEOTIDE SEQUENCE</scope>
</reference>
<dbReference type="Pfam" id="PF01177">
    <property type="entry name" value="Asp_Glu_race"/>
    <property type="match status" value="1"/>
</dbReference>
<evidence type="ECO:0000313" key="5">
    <source>
        <dbReference type="Proteomes" id="UP000789595"/>
    </source>
</evidence>
<evidence type="ECO:0000256" key="1">
    <source>
        <dbReference type="ARBA" id="ARBA00038414"/>
    </source>
</evidence>
<proteinExistence type="inferred from homology"/>
<dbReference type="PANTHER" id="PTHR28047">
    <property type="entry name" value="PROTEIN DCG1"/>
    <property type="match status" value="1"/>
</dbReference>
<comment type="caution">
    <text evidence="4">The sequence shown here is derived from an EMBL/GenBank/DDBJ whole genome shotgun (WGS) entry which is preliminary data.</text>
</comment>
<organism evidence="4 5">
    <name type="scientific">Pelagomonas calceolata</name>
    <dbReference type="NCBI Taxonomy" id="35677"/>
    <lineage>
        <taxon>Eukaryota</taxon>
        <taxon>Sar</taxon>
        <taxon>Stramenopiles</taxon>
        <taxon>Ochrophyta</taxon>
        <taxon>Pelagophyceae</taxon>
        <taxon>Pelagomonadales</taxon>
        <taxon>Pelagomonadaceae</taxon>
        <taxon>Pelagomonas</taxon>
    </lineage>
</organism>
<feature type="region of interest" description="Disordered" evidence="2">
    <location>
        <begin position="383"/>
        <end position="441"/>
    </location>
</feature>
<dbReference type="OrthoDB" id="412018at2759"/>
<dbReference type="InterPro" id="IPR052186">
    <property type="entry name" value="Hydantoin_racemase-like"/>
</dbReference>
<dbReference type="EMBL" id="CAKKNE010000006">
    <property type="protein sequence ID" value="CAH0379919.1"/>
    <property type="molecule type" value="Genomic_DNA"/>
</dbReference>
<evidence type="ECO:0000313" key="4">
    <source>
        <dbReference type="EMBL" id="CAH0379919.1"/>
    </source>
</evidence>
<dbReference type="PANTHER" id="PTHR28047:SF5">
    <property type="entry name" value="PROTEIN DCG1"/>
    <property type="match status" value="1"/>
</dbReference>
<comment type="similarity">
    <text evidence="1">Belongs to the HyuE racemase family.</text>
</comment>
<dbReference type="GO" id="GO:0047661">
    <property type="term" value="F:amino-acid racemase activity"/>
    <property type="evidence" value="ECO:0007669"/>
    <property type="project" value="InterPro"/>
</dbReference>
<accession>A0A8J2WT82</accession>
<dbReference type="Pfam" id="PF05347">
    <property type="entry name" value="Complex1_LYR"/>
    <property type="match status" value="1"/>
</dbReference>
<feature type="compositionally biased region" description="Basic and acidic residues" evidence="2">
    <location>
        <begin position="418"/>
        <end position="437"/>
    </location>
</feature>
<dbReference type="Proteomes" id="UP000789595">
    <property type="component" value="Unassembled WGS sequence"/>
</dbReference>
<feature type="non-terminal residue" evidence="4">
    <location>
        <position position="1"/>
    </location>
</feature>
<dbReference type="InterPro" id="IPR053714">
    <property type="entry name" value="Iso_Racemase_Enz_sf"/>
</dbReference>
<keyword evidence="5" id="KW-1185">Reference proteome</keyword>
<dbReference type="InterPro" id="IPR015942">
    <property type="entry name" value="Asp/Glu/hydantoin_racemase"/>
</dbReference>
<sequence>LLALYVDCAAERETLKHCASKRITSTIRCERCYQLLRAVLVPDASLASLPAALHSIMKRLLVINPNTSKLFTKRIAAVARRSTELQVETVNPRSGPRSIESAYDELLSCAPTLETYLEARRRGPVDGVVVACFSDHAAVEALREIADGPVVGLLDAACATASLVGDSFGIATTSKSWEPLLRKGVERLGYGERCVDIRAMDRPVLALEHENVEQALLDTTTAIASDVVILGCAGFGSEVARRTAAATGSSIIEPVEAAVRLCTSLALQGLGSAKARPLAQELDGLPEILAEAYAPRGDTVAVAAPAAPAANRALALYRRALRAARRCVPGQAATQEAYARQSFRANVGADARRAPGLLADAEDQIAFGESLLRRREAEDSAPVAAMASTAADRVSPEPVASTPVAPTPVAPAPQEAPRGAHREASREAPQEAPREADDLLAYGDYLDGDALDRRLRDNL</sequence>
<dbReference type="Gene3D" id="3.40.50.12500">
    <property type="match status" value="1"/>
</dbReference>
<evidence type="ECO:0000259" key="3">
    <source>
        <dbReference type="Pfam" id="PF05347"/>
    </source>
</evidence>
<protein>
    <recommendedName>
        <fullName evidence="3">Complex 1 LYR protein domain-containing protein</fullName>
    </recommendedName>
</protein>
<dbReference type="InterPro" id="IPR008011">
    <property type="entry name" value="Complex1_LYR_dom"/>
</dbReference>
<feature type="compositionally biased region" description="Low complexity" evidence="2">
    <location>
        <begin position="383"/>
        <end position="404"/>
    </location>
</feature>
<dbReference type="AlphaFoldDB" id="A0A8J2WT82"/>
<evidence type="ECO:0000256" key="2">
    <source>
        <dbReference type="SAM" id="MobiDB-lite"/>
    </source>
</evidence>
<name>A0A8J2WT82_9STRA</name>
<gene>
    <name evidence="4" type="ORF">PECAL_6P15560</name>
</gene>
<feature type="domain" description="Complex 1 LYR protein" evidence="3">
    <location>
        <begin position="312"/>
        <end position="365"/>
    </location>
</feature>